<sequence>MLQAAARAGRLEACQWIYRRGPSTLREPGPHSLQQQRRGGYLRAALEAGARGGHRAVCEWALQEPTPPPADPGSPAWSLEAVEEAARGGHVELLDWLLSVRPDTCPEPGLSHVLACAAEGCALPAFRQLCARQDGLGALCAWERWRVLNHAVGSSLPDWEAKAEWLMCQGCELGTSAVLSWAVIRATAALPEEEAAERLRWLEARGAPLEGPEALRAAVETGHAAAARHLLGLGVREGADLAVLRAVEDGHLPVLKAIQETPGGVILLPGLLTDLALTVGQPHVAEWLTETFGAEEASRGERALFLQGAVRSGSIRLMRYVRQHQYGAEEAMPWSRRGSARKWRKDLWVAATESGSEEALEFLMTEWGVPLPVGEEAKVWAAAAVQGDLHALRALRRLGGSGLPWGSHSTLAASVWRKETCEGAPLAVLQWLLAEGCPADWQGTVKRARRRFECEEGEGPLEAEAAAVLAWAREQRALRRGGVGRGVDRVWEGLRALVRRS</sequence>
<dbReference type="OrthoDB" id="63514at2759"/>
<dbReference type="PANTHER" id="PTHR12393:SF6">
    <property type="entry name" value="SPHINGOMYELIN PHOSPHODIESTERASE 2"/>
    <property type="match status" value="1"/>
</dbReference>
<comment type="caution">
    <text evidence="1">The sequence shown here is derived from an EMBL/GenBank/DDBJ whole genome shotgun (WGS) entry which is preliminary data.</text>
</comment>
<dbReference type="AlphaFoldDB" id="A0A835XU02"/>
<evidence type="ECO:0008006" key="3">
    <source>
        <dbReference type="Google" id="ProtNLM"/>
    </source>
</evidence>
<dbReference type="GO" id="GO:0005783">
    <property type="term" value="C:endoplasmic reticulum"/>
    <property type="evidence" value="ECO:0007669"/>
    <property type="project" value="TreeGrafter"/>
</dbReference>
<dbReference type="EMBL" id="JAEHOE010000086">
    <property type="protein sequence ID" value="KAG2488241.1"/>
    <property type="molecule type" value="Genomic_DNA"/>
</dbReference>
<dbReference type="InterPro" id="IPR036770">
    <property type="entry name" value="Ankyrin_rpt-contain_sf"/>
</dbReference>
<evidence type="ECO:0000313" key="1">
    <source>
        <dbReference type="EMBL" id="KAG2488241.1"/>
    </source>
</evidence>
<reference evidence="1" key="1">
    <citation type="journal article" date="2020" name="bioRxiv">
        <title>Comparative genomics of Chlamydomonas.</title>
        <authorList>
            <person name="Craig R.J."/>
            <person name="Hasan A.R."/>
            <person name="Ness R.W."/>
            <person name="Keightley P.D."/>
        </authorList>
    </citation>
    <scope>NUCLEOTIDE SEQUENCE</scope>
    <source>
        <strain evidence="1">CCAP 11/70</strain>
    </source>
</reference>
<dbReference type="PANTHER" id="PTHR12393">
    <property type="entry name" value="SPHINGOMYELIN PHOSPHODIESTERASE RELATED"/>
    <property type="match status" value="1"/>
</dbReference>
<dbReference type="GO" id="GO:0030149">
    <property type="term" value="P:sphingolipid catabolic process"/>
    <property type="evidence" value="ECO:0007669"/>
    <property type="project" value="TreeGrafter"/>
</dbReference>
<dbReference type="Proteomes" id="UP000612055">
    <property type="component" value="Unassembled WGS sequence"/>
</dbReference>
<gene>
    <name evidence="1" type="ORF">HYH03_013232</name>
</gene>
<protein>
    <recommendedName>
        <fullName evidence="3">Ankyrin repeat domain-containing protein</fullName>
    </recommendedName>
</protein>
<dbReference type="GO" id="GO:0016020">
    <property type="term" value="C:membrane"/>
    <property type="evidence" value="ECO:0007669"/>
    <property type="project" value="TreeGrafter"/>
</dbReference>
<keyword evidence="2" id="KW-1185">Reference proteome</keyword>
<evidence type="ECO:0000313" key="2">
    <source>
        <dbReference type="Proteomes" id="UP000612055"/>
    </source>
</evidence>
<accession>A0A835XU02</accession>
<dbReference type="GO" id="GO:0004620">
    <property type="term" value="F:phospholipase activity"/>
    <property type="evidence" value="ECO:0007669"/>
    <property type="project" value="TreeGrafter"/>
</dbReference>
<organism evidence="1 2">
    <name type="scientific">Edaphochlamys debaryana</name>
    <dbReference type="NCBI Taxonomy" id="47281"/>
    <lineage>
        <taxon>Eukaryota</taxon>
        <taxon>Viridiplantae</taxon>
        <taxon>Chlorophyta</taxon>
        <taxon>core chlorophytes</taxon>
        <taxon>Chlorophyceae</taxon>
        <taxon>CS clade</taxon>
        <taxon>Chlamydomonadales</taxon>
        <taxon>Chlamydomonadales incertae sedis</taxon>
        <taxon>Edaphochlamys</taxon>
    </lineage>
</organism>
<dbReference type="GO" id="GO:0071944">
    <property type="term" value="C:cell periphery"/>
    <property type="evidence" value="ECO:0007669"/>
    <property type="project" value="TreeGrafter"/>
</dbReference>
<dbReference type="Gene3D" id="1.25.40.20">
    <property type="entry name" value="Ankyrin repeat-containing domain"/>
    <property type="match status" value="1"/>
</dbReference>
<name>A0A835XU02_9CHLO</name>
<dbReference type="GO" id="GO:0046513">
    <property type="term" value="P:ceramide biosynthetic process"/>
    <property type="evidence" value="ECO:0007669"/>
    <property type="project" value="TreeGrafter"/>
</dbReference>
<proteinExistence type="predicted"/>